<evidence type="ECO:0008006" key="3">
    <source>
        <dbReference type="Google" id="ProtNLM"/>
    </source>
</evidence>
<dbReference type="Proteomes" id="UP001224775">
    <property type="component" value="Unassembled WGS sequence"/>
</dbReference>
<sequence>MAELILLFQRIRWITTFVFVSTVGSSSVPAGWKRFYFVSFSHRRFENTMLQNTSHTSQQWWLNQTIDPNCSCETPWDSSVAPTDRMECCHRSVGRKEEYDLLTNLTYQLEQDYRTVFVTRNWYDTIISGYLYHQSGRECWLSSGGKGGASGWLKNFIGKTPPADGLRVYADFAIGFWLHSVSALATARNSIPPAKLRTLFLCYDQFNENEKFPDAIKEAGHFLYPADDSTQWDGLKSDNHGGGGHSTTADKVFRMGLHDMLRIIDSEHFDGEIREGNSKFGCKSEAESSLLTEAE</sequence>
<gene>
    <name evidence="1" type="ORF">QTG54_004607</name>
</gene>
<accession>A0AAD9DF40</accession>
<proteinExistence type="predicted"/>
<organism evidence="1 2">
    <name type="scientific">Skeletonema marinoi</name>
    <dbReference type="NCBI Taxonomy" id="267567"/>
    <lineage>
        <taxon>Eukaryota</taxon>
        <taxon>Sar</taxon>
        <taxon>Stramenopiles</taxon>
        <taxon>Ochrophyta</taxon>
        <taxon>Bacillariophyta</taxon>
        <taxon>Coscinodiscophyceae</taxon>
        <taxon>Thalassiosirophycidae</taxon>
        <taxon>Thalassiosirales</taxon>
        <taxon>Skeletonemataceae</taxon>
        <taxon>Skeletonema</taxon>
        <taxon>Skeletonema marinoi-dohrnii complex</taxon>
    </lineage>
</organism>
<dbReference type="AlphaFoldDB" id="A0AAD9DF40"/>
<keyword evidence="2" id="KW-1185">Reference proteome</keyword>
<reference evidence="1" key="1">
    <citation type="submission" date="2023-06" db="EMBL/GenBank/DDBJ databases">
        <title>Survivors Of The Sea: Transcriptome response of Skeletonema marinoi to long-term dormancy.</title>
        <authorList>
            <person name="Pinder M.I.M."/>
            <person name="Kourtchenko O."/>
            <person name="Robertson E.K."/>
            <person name="Larsson T."/>
            <person name="Maumus F."/>
            <person name="Osuna-Cruz C.M."/>
            <person name="Vancaester E."/>
            <person name="Stenow R."/>
            <person name="Vandepoele K."/>
            <person name="Ploug H."/>
            <person name="Bruchert V."/>
            <person name="Godhe A."/>
            <person name="Topel M."/>
        </authorList>
    </citation>
    <scope>NUCLEOTIDE SEQUENCE</scope>
    <source>
        <strain evidence="1">R05AC</strain>
    </source>
</reference>
<name>A0AAD9DF40_9STRA</name>
<evidence type="ECO:0000313" key="2">
    <source>
        <dbReference type="Proteomes" id="UP001224775"/>
    </source>
</evidence>
<dbReference type="EMBL" id="JATAAI010000006">
    <property type="protein sequence ID" value="KAK1745316.1"/>
    <property type="molecule type" value="Genomic_DNA"/>
</dbReference>
<protein>
    <recommendedName>
        <fullName evidence="3">Sulfotransferase domain-containing protein</fullName>
    </recommendedName>
</protein>
<evidence type="ECO:0000313" key="1">
    <source>
        <dbReference type="EMBL" id="KAK1745316.1"/>
    </source>
</evidence>
<comment type="caution">
    <text evidence="1">The sequence shown here is derived from an EMBL/GenBank/DDBJ whole genome shotgun (WGS) entry which is preliminary data.</text>
</comment>